<protein>
    <recommendedName>
        <fullName evidence="3">Stage 0 sporulation protein A homolog</fullName>
        <ecNumber evidence="2">2.7.13.3</ecNumber>
    </recommendedName>
</protein>
<dbReference type="InterPro" id="IPR043128">
    <property type="entry name" value="Rev_trsase/Diguanyl_cyclase"/>
</dbReference>
<dbReference type="PROSITE" id="PS50110">
    <property type="entry name" value="RESPONSE_REGULATORY"/>
    <property type="match status" value="1"/>
</dbReference>
<dbReference type="InterPro" id="IPR001789">
    <property type="entry name" value="Sig_transdc_resp-reg_receiver"/>
</dbReference>
<feature type="domain" description="Histidine kinase" evidence="11">
    <location>
        <begin position="680"/>
        <end position="904"/>
    </location>
</feature>
<evidence type="ECO:0000259" key="13">
    <source>
        <dbReference type="PROSITE" id="PS50887"/>
    </source>
</evidence>
<dbReference type="Proteomes" id="UP001652338">
    <property type="component" value="Unassembled WGS sequence"/>
</dbReference>
<dbReference type="InterPro" id="IPR003594">
    <property type="entry name" value="HATPase_dom"/>
</dbReference>
<dbReference type="PROSITE" id="PS50887">
    <property type="entry name" value="GGDEF"/>
    <property type="match status" value="1"/>
</dbReference>
<dbReference type="CDD" id="cd01949">
    <property type="entry name" value="GGDEF"/>
    <property type="match status" value="1"/>
</dbReference>
<dbReference type="PANTHER" id="PTHR43047">
    <property type="entry name" value="TWO-COMPONENT HISTIDINE PROTEIN KINASE"/>
    <property type="match status" value="1"/>
</dbReference>
<organism evidence="14 15">
    <name type="scientific">Muricoprocola aceti</name>
    <dbReference type="NCBI Taxonomy" id="2981772"/>
    <lineage>
        <taxon>Bacteria</taxon>
        <taxon>Bacillati</taxon>
        <taxon>Bacillota</taxon>
        <taxon>Clostridia</taxon>
        <taxon>Lachnospirales</taxon>
        <taxon>Lachnospiraceae</taxon>
        <taxon>Muricoprocola</taxon>
    </lineage>
</organism>
<comment type="caution">
    <text evidence="14">The sequence shown here is derived from an EMBL/GenBank/DDBJ whole genome shotgun (WGS) entry which is preliminary data.</text>
</comment>
<dbReference type="Gene3D" id="3.30.70.270">
    <property type="match status" value="1"/>
</dbReference>
<dbReference type="InterPro" id="IPR011006">
    <property type="entry name" value="CheY-like_superfamily"/>
</dbReference>
<dbReference type="SUPFAM" id="SSF55073">
    <property type="entry name" value="Nucleotide cyclase"/>
    <property type="match status" value="1"/>
</dbReference>
<dbReference type="InterPro" id="IPR005467">
    <property type="entry name" value="His_kinase_dom"/>
</dbReference>
<dbReference type="InterPro" id="IPR029787">
    <property type="entry name" value="Nucleotide_cyclase"/>
</dbReference>
<dbReference type="Pfam" id="PF00990">
    <property type="entry name" value="GGDEF"/>
    <property type="match status" value="1"/>
</dbReference>
<proteinExistence type="predicted"/>
<evidence type="ECO:0000313" key="15">
    <source>
        <dbReference type="Proteomes" id="UP001652338"/>
    </source>
</evidence>
<accession>A0ABT2SIQ1</accession>
<dbReference type="SUPFAM" id="SSF47384">
    <property type="entry name" value="Homodimeric domain of signal transducing histidine kinase"/>
    <property type="match status" value="1"/>
</dbReference>
<gene>
    <name evidence="14" type="ORF">OCV47_03230</name>
</gene>
<evidence type="ECO:0000256" key="8">
    <source>
        <dbReference type="ARBA" id="ARBA00024867"/>
    </source>
</evidence>
<dbReference type="Pfam" id="PF00072">
    <property type="entry name" value="Response_reg"/>
    <property type="match status" value="1"/>
</dbReference>
<dbReference type="InterPro" id="IPR004358">
    <property type="entry name" value="Sig_transdc_His_kin-like_C"/>
</dbReference>
<keyword evidence="7" id="KW-0902">Two-component regulatory system</keyword>
<dbReference type="InterPro" id="IPR000160">
    <property type="entry name" value="GGDEF_dom"/>
</dbReference>
<feature type="transmembrane region" description="Helical" evidence="10">
    <location>
        <begin position="12"/>
        <end position="33"/>
    </location>
</feature>
<evidence type="ECO:0000256" key="10">
    <source>
        <dbReference type="SAM" id="Phobius"/>
    </source>
</evidence>
<feature type="domain" description="Response regulatory" evidence="12">
    <location>
        <begin position="929"/>
        <end position="1050"/>
    </location>
</feature>
<comment type="catalytic activity">
    <reaction evidence="1">
        <text>ATP + protein L-histidine = ADP + protein N-phospho-L-histidine.</text>
        <dbReference type="EC" id="2.7.13.3"/>
    </reaction>
</comment>
<evidence type="ECO:0000256" key="4">
    <source>
        <dbReference type="ARBA" id="ARBA00022553"/>
    </source>
</evidence>
<evidence type="ECO:0000259" key="12">
    <source>
        <dbReference type="PROSITE" id="PS50110"/>
    </source>
</evidence>
<keyword evidence="10" id="KW-0472">Membrane</keyword>
<evidence type="ECO:0000256" key="9">
    <source>
        <dbReference type="PROSITE-ProRule" id="PRU00169"/>
    </source>
</evidence>
<reference evidence="14 15" key="1">
    <citation type="journal article" date="2021" name="ISME Commun">
        <title>Automated analysis of genomic sequences facilitates high-throughput and comprehensive description of bacteria.</title>
        <authorList>
            <person name="Hitch T.C.A."/>
        </authorList>
    </citation>
    <scope>NUCLEOTIDE SEQUENCE [LARGE SCALE GENOMIC DNA]</scope>
    <source>
        <strain evidence="14 15">Sanger_29</strain>
    </source>
</reference>
<evidence type="ECO:0000256" key="1">
    <source>
        <dbReference type="ARBA" id="ARBA00000085"/>
    </source>
</evidence>
<evidence type="ECO:0000259" key="11">
    <source>
        <dbReference type="PROSITE" id="PS50109"/>
    </source>
</evidence>
<dbReference type="InterPro" id="IPR036890">
    <property type="entry name" value="HATPase_C_sf"/>
</dbReference>
<keyword evidence="6" id="KW-0418">Kinase</keyword>
<evidence type="ECO:0000313" key="14">
    <source>
        <dbReference type="EMBL" id="MCU6724379.1"/>
    </source>
</evidence>
<dbReference type="PANTHER" id="PTHR43047:SF64">
    <property type="entry name" value="HISTIDINE KINASE CONTAINING CHEY-HOMOLOGOUS RECEIVER DOMAIN AND PAS DOMAIN-RELATED"/>
    <property type="match status" value="1"/>
</dbReference>
<dbReference type="Pfam" id="PF02518">
    <property type="entry name" value="HATPase_c"/>
    <property type="match status" value="1"/>
</dbReference>
<evidence type="ECO:0000256" key="3">
    <source>
        <dbReference type="ARBA" id="ARBA00018672"/>
    </source>
</evidence>
<keyword evidence="5" id="KW-0808">Transferase</keyword>
<dbReference type="NCBIfam" id="TIGR00254">
    <property type="entry name" value="GGDEF"/>
    <property type="match status" value="1"/>
</dbReference>
<evidence type="ECO:0000256" key="5">
    <source>
        <dbReference type="ARBA" id="ARBA00022679"/>
    </source>
</evidence>
<dbReference type="SUPFAM" id="SSF52172">
    <property type="entry name" value="CheY-like"/>
    <property type="match status" value="1"/>
</dbReference>
<name>A0ABT2SIQ1_9FIRM</name>
<keyword evidence="4 9" id="KW-0597">Phosphoprotein</keyword>
<comment type="function">
    <text evidence="8">May play the central regulatory role in sporulation. It may be an element of the effector pathway responsible for the activation of sporulation genes in response to nutritional stress. Spo0A may act in concert with spo0H (a sigma factor) to control the expression of some genes that are critical to the sporulation process.</text>
</comment>
<feature type="modified residue" description="4-aspartylphosphate" evidence="9">
    <location>
        <position position="981"/>
    </location>
</feature>
<dbReference type="Gene3D" id="3.30.565.10">
    <property type="entry name" value="Histidine kinase-like ATPase, C-terminal domain"/>
    <property type="match status" value="1"/>
</dbReference>
<evidence type="ECO:0000256" key="6">
    <source>
        <dbReference type="ARBA" id="ARBA00022777"/>
    </source>
</evidence>
<keyword evidence="10" id="KW-0812">Transmembrane</keyword>
<dbReference type="SUPFAM" id="SSF55874">
    <property type="entry name" value="ATPase domain of HSP90 chaperone/DNA topoisomerase II/histidine kinase"/>
    <property type="match status" value="1"/>
</dbReference>
<dbReference type="PROSITE" id="PS50109">
    <property type="entry name" value="HIS_KIN"/>
    <property type="match status" value="1"/>
</dbReference>
<evidence type="ECO:0000256" key="7">
    <source>
        <dbReference type="ARBA" id="ARBA00023012"/>
    </source>
</evidence>
<dbReference type="SMART" id="SM00448">
    <property type="entry name" value="REC"/>
    <property type="match status" value="1"/>
</dbReference>
<evidence type="ECO:0000256" key="2">
    <source>
        <dbReference type="ARBA" id="ARBA00012438"/>
    </source>
</evidence>
<dbReference type="Gene3D" id="1.10.287.130">
    <property type="match status" value="1"/>
</dbReference>
<sequence>MKNSKKLTYISRAALMILTCVLIILFFGIMSLVSRIQGTARVVNYAGLVRGKTQRIIKLEDAGQPQDGMIADIDAFIEGLRYGSRDLDLVRLNDTYFQNKMTDLAGQFEELKKEIQKVREQGYEHTQIIEKSETFFNTCDEATGFAEKYSQKKATDLSHLENIVVADIVGLLMIIGWELVKALRYAAQNAALRKKVYLDEATGLPNKNKCEELLNAPEPVSENAPVAVCVFDLNNLRTINNNLGHDKGDEYIRSFAQQLRLAVPEEHFVGRDGGDEFLALLHGLNHEETNTCLRQVRESIAKYSEKHPEMPISYAVGYELSTDFEGTTMRELFRLADKNMYVDKNRAKMEEAAEVQRQNYQLLDEIKGKGYQFTDCIYCDALLDEYRVLRASSTFFLAEDGSYSGAVEQIVQELSNHETRKELWKNLQLSGLKQNLSEQQRKIELTYHGAEHAGDQEQHGRITILFVNETEDQKLHHFILGFDVYHDVNNGASNEKMQLTQYYDQMKQSILENGKYVDALLETAEAVYTVNLTDDKLEAVYFHGMDRSIETEMEVPCSYNEYCEERRSRITEDTLENFRIVDTSEKLIGRFTDGDKQVVVEYQEKGKDDKLIWLQKTVLMTQNTWYDNQTQKAKSVIHGIILFKITSAFHEKDQEEKERLKVAIEEANSVSQAKTDFLNRMSHDIRTPINGIMGMVDITRKYRNDPQKLEECLDKIQLSSRYLQELVNDVLDMSKLESEQTVLEQIPFDLEKMMNEVSSLVNAQLIQSNITHRIHRENMQHMALIGSPLHLRQIMLNLFSNAIKYNKPGGTIDTYAKELACDGTTAWFEFKIIDTGIGMSEKFVREELFKPFTQEQSGARTRYKGTGLGMSIVVRLVELMGGTIEAASAKDEGTTICFRVPLQIDQKGQQVISEQTTEVETELRLKGYHILLVEDNEINMEIAQFYLEENGATVVQAWNGQEAVDQVKTADPGTFDAILMDIMMPVMDGVEAARQIRIWEKQYDIHTPIIAMTAQASLDSVQKCREAGMDDYVTKPVDQVMLVNRISHWRRS</sequence>
<feature type="domain" description="GGDEF" evidence="13">
    <location>
        <begin position="224"/>
        <end position="357"/>
    </location>
</feature>
<dbReference type="SMART" id="SM00388">
    <property type="entry name" value="HisKA"/>
    <property type="match status" value="1"/>
</dbReference>
<dbReference type="SMART" id="SM00387">
    <property type="entry name" value="HATPase_c"/>
    <property type="match status" value="1"/>
</dbReference>
<dbReference type="EC" id="2.7.13.3" evidence="2"/>
<keyword evidence="10" id="KW-1133">Transmembrane helix</keyword>
<dbReference type="PRINTS" id="PR00344">
    <property type="entry name" value="BCTRLSENSOR"/>
</dbReference>
<dbReference type="SMART" id="SM00267">
    <property type="entry name" value="GGDEF"/>
    <property type="match status" value="1"/>
</dbReference>
<dbReference type="CDD" id="cd00082">
    <property type="entry name" value="HisKA"/>
    <property type="match status" value="1"/>
</dbReference>
<dbReference type="Pfam" id="PF00512">
    <property type="entry name" value="HisKA"/>
    <property type="match status" value="1"/>
</dbReference>
<keyword evidence="15" id="KW-1185">Reference proteome</keyword>
<dbReference type="InterPro" id="IPR036097">
    <property type="entry name" value="HisK_dim/P_sf"/>
</dbReference>
<dbReference type="EMBL" id="JAOQKE010000002">
    <property type="protein sequence ID" value="MCU6724379.1"/>
    <property type="molecule type" value="Genomic_DNA"/>
</dbReference>
<dbReference type="InterPro" id="IPR003661">
    <property type="entry name" value="HisK_dim/P_dom"/>
</dbReference>
<dbReference type="Gene3D" id="3.40.50.2300">
    <property type="match status" value="1"/>
</dbReference>
<dbReference type="CDD" id="cd17546">
    <property type="entry name" value="REC_hyHK_CKI1_RcsC-like"/>
    <property type="match status" value="1"/>
</dbReference>